<organism evidence="7 8">
    <name type="scientific">Achromobacter deleyi</name>
    <dbReference type="NCBI Taxonomy" id="1353891"/>
    <lineage>
        <taxon>Bacteria</taxon>
        <taxon>Pseudomonadati</taxon>
        <taxon>Pseudomonadota</taxon>
        <taxon>Betaproteobacteria</taxon>
        <taxon>Burkholderiales</taxon>
        <taxon>Alcaligenaceae</taxon>
        <taxon>Achromobacter</taxon>
    </lineage>
</organism>
<dbReference type="InterPro" id="IPR000259">
    <property type="entry name" value="Adhesion_dom_fimbrial"/>
</dbReference>
<dbReference type="RefSeq" id="WP_175192774.1">
    <property type="nucleotide sequence ID" value="NZ_CADIJO010000007.1"/>
</dbReference>
<feature type="chain" id="PRO_5028916248" description="Fimbrial-type adhesion domain-containing protein" evidence="5">
    <location>
        <begin position="31"/>
        <end position="176"/>
    </location>
</feature>
<dbReference type="SUPFAM" id="SSF49401">
    <property type="entry name" value="Bacterial adhesins"/>
    <property type="match status" value="1"/>
</dbReference>
<accession>A0A6S7B5R3</accession>
<dbReference type="Gene3D" id="2.60.40.1090">
    <property type="entry name" value="Fimbrial-type adhesion domain"/>
    <property type="match status" value="1"/>
</dbReference>
<evidence type="ECO:0000256" key="3">
    <source>
        <dbReference type="ARBA" id="ARBA00022729"/>
    </source>
</evidence>
<evidence type="ECO:0000313" key="7">
    <source>
        <dbReference type="EMBL" id="CAB3699311.1"/>
    </source>
</evidence>
<evidence type="ECO:0000256" key="5">
    <source>
        <dbReference type="SAM" id="SignalP"/>
    </source>
</evidence>
<dbReference type="EMBL" id="CADIJO010000007">
    <property type="protein sequence ID" value="CAB3699311.1"/>
    <property type="molecule type" value="Genomic_DNA"/>
</dbReference>
<evidence type="ECO:0000256" key="1">
    <source>
        <dbReference type="ARBA" id="ARBA00004561"/>
    </source>
</evidence>
<evidence type="ECO:0000256" key="2">
    <source>
        <dbReference type="ARBA" id="ARBA00006671"/>
    </source>
</evidence>
<dbReference type="GO" id="GO:0043709">
    <property type="term" value="P:cell adhesion involved in single-species biofilm formation"/>
    <property type="evidence" value="ECO:0007669"/>
    <property type="project" value="TreeGrafter"/>
</dbReference>
<dbReference type="InterPro" id="IPR050263">
    <property type="entry name" value="Bact_Fimbrial_Adh_Pro"/>
</dbReference>
<dbReference type="Proteomes" id="UP000494111">
    <property type="component" value="Unassembled WGS sequence"/>
</dbReference>
<comment type="subcellular location">
    <subcellularLocation>
        <location evidence="1">Fimbrium</location>
    </subcellularLocation>
</comment>
<evidence type="ECO:0000259" key="6">
    <source>
        <dbReference type="Pfam" id="PF00419"/>
    </source>
</evidence>
<reference evidence="7 8" key="1">
    <citation type="submission" date="2020-04" db="EMBL/GenBank/DDBJ databases">
        <authorList>
            <person name="De Canck E."/>
        </authorList>
    </citation>
    <scope>NUCLEOTIDE SEQUENCE [LARGE SCALE GENOMIC DNA]</scope>
    <source>
        <strain evidence="7 8">LMG 3458</strain>
    </source>
</reference>
<evidence type="ECO:0000256" key="4">
    <source>
        <dbReference type="ARBA" id="ARBA00023263"/>
    </source>
</evidence>
<protein>
    <recommendedName>
        <fullName evidence="6">Fimbrial-type adhesion domain-containing protein</fullName>
    </recommendedName>
</protein>
<feature type="domain" description="Fimbrial-type adhesion" evidence="6">
    <location>
        <begin position="37"/>
        <end position="175"/>
    </location>
</feature>
<name>A0A6S7B5R3_9BURK</name>
<feature type="signal peptide" evidence="5">
    <location>
        <begin position="1"/>
        <end position="30"/>
    </location>
</feature>
<dbReference type="InterPro" id="IPR036937">
    <property type="entry name" value="Adhesion_dom_fimbrial_sf"/>
</dbReference>
<dbReference type="PANTHER" id="PTHR33420">
    <property type="entry name" value="FIMBRIAL SUBUNIT ELFA-RELATED"/>
    <property type="match status" value="1"/>
</dbReference>
<keyword evidence="3 5" id="KW-0732">Signal</keyword>
<gene>
    <name evidence="7" type="ORF">LMG3458_02564</name>
</gene>
<dbReference type="AlphaFoldDB" id="A0A6S7B5R3"/>
<dbReference type="Pfam" id="PF00419">
    <property type="entry name" value="Fimbrial"/>
    <property type="match status" value="1"/>
</dbReference>
<keyword evidence="4" id="KW-0281">Fimbrium</keyword>
<proteinExistence type="inferred from homology"/>
<evidence type="ECO:0000313" key="8">
    <source>
        <dbReference type="Proteomes" id="UP000494111"/>
    </source>
</evidence>
<dbReference type="GO" id="GO:0009289">
    <property type="term" value="C:pilus"/>
    <property type="evidence" value="ECO:0007669"/>
    <property type="project" value="UniProtKB-SubCell"/>
</dbReference>
<sequence>MTTNTIIGSRPFQAAAAACVLLGLSVPVHADVVTARFTGKIQAASCAILNPIINVPMGTHNISEFASPIGSTVSEVNFSLGIRCPSTDVQVLVTPSSTHILDAINGVIGVTGGATGVGIQLLNDKKMPVKLGVVDDQGKAHGLTWDVQYYARYYRTEVNIGTGEANGSATFTVTYR</sequence>
<comment type="similarity">
    <text evidence="2">Belongs to the fimbrial protein family.</text>
</comment>
<dbReference type="PANTHER" id="PTHR33420:SF12">
    <property type="entry name" value="FIMBRIN-LIKE PROTEIN FIMI-RELATED"/>
    <property type="match status" value="1"/>
</dbReference>
<dbReference type="InterPro" id="IPR008966">
    <property type="entry name" value="Adhesion_dom_sf"/>
</dbReference>